<evidence type="ECO:0000256" key="3">
    <source>
        <dbReference type="ARBA" id="ARBA00012438"/>
    </source>
</evidence>
<evidence type="ECO:0000313" key="13">
    <source>
        <dbReference type="EMBL" id="QDL54479.1"/>
    </source>
</evidence>
<proteinExistence type="predicted"/>
<dbReference type="GO" id="GO:0000155">
    <property type="term" value="F:phosphorelay sensor kinase activity"/>
    <property type="evidence" value="ECO:0007669"/>
    <property type="project" value="InterPro"/>
</dbReference>
<accession>A0A515EPA4</accession>
<dbReference type="PROSITE" id="PS50109">
    <property type="entry name" value="HIS_KIN"/>
    <property type="match status" value="1"/>
</dbReference>
<dbReference type="CDD" id="cd00130">
    <property type="entry name" value="PAS"/>
    <property type="match status" value="2"/>
</dbReference>
<keyword evidence="5" id="KW-0808">Transferase</keyword>
<dbReference type="CDD" id="cd00082">
    <property type="entry name" value="HisKA"/>
    <property type="match status" value="1"/>
</dbReference>
<evidence type="ECO:0000256" key="7">
    <source>
        <dbReference type="ARBA" id="ARBA00023012"/>
    </source>
</evidence>
<reference evidence="14" key="2">
    <citation type="journal article" date="2020" name="Int. J. Syst. Evol. Microbiol.">
        <title>Genomic insights into a novel species Rhodoferax aquaticus sp. nov., isolated from freshwater.</title>
        <authorList>
            <person name="Li T."/>
            <person name="Zhuo Y."/>
            <person name="Jin C.Z."/>
            <person name="Wu X."/>
            <person name="Ko S.R."/>
            <person name="Jin F.J."/>
            <person name="Ahn C.Y."/>
            <person name="Oh H.M."/>
            <person name="Lee H.G."/>
            <person name="Jin L."/>
        </authorList>
    </citation>
    <scope>NUCLEOTIDE SEQUENCE [LARGE SCALE GENOMIC DNA]</scope>
    <source>
        <strain evidence="14">Gr-4</strain>
    </source>
</reference>
<feature type="domain" description="PAS" evidence="11">
    <location>
        <begin position="394"/>
        <end position="467"/>
    </location>
</feature>
<dbReference type="GO" id="GO:0006355">
    <property type="term" value="P:regulation of DNA-templated transcription"/>
    <property type="evidence" value="ECO:0007669"/>
    <property type="project" value="InterPro"/>
</dbReference>
<name>A0A515EPA4_9BURK</name>
<evidence type="ECO:0000256" key="4">
    <source>
        <dbReference type="ARBA" id="ARBA00022553"/>
    </source>
</evidence>
<keyword evidence="7" id="KW-0902">Two-component regulatory system</keyword>
<dbReference type="InterPro" id="IPR036097">
    <property type="entry name" value="HisK_dim/P_sf"/>
</dbReference>
<dbReference type="SMART" id="SM00086">
    <property type="entry name" value="PAC"/>
    <property type="match status" value="2"/>
</dbReference>
<dbReference type="InterPro" id="IPR013767">
    <property type="entry name" value="PAS_fold"/>
</dbReference>
<dbReference type="InterPro" id="IPR036890">
    <property type="entry name" value="HATPase_C_sf"/>
</dbReference>
<evidence type="ECO:0000256" key="8">
    <source>
        <dbReference type="ARBA" id="ARBA00023136"/>
    </source>
</evidence>
<dbReference type="EMBL" id="CP036282">
    <property type="protein sequence ID" value="QDL54479.1"/>
    <property type="molecule type" value="Genomic_DNA"/>
</dbReference>
<feature type="domain" description="Histidine kinase" evidence="10">
    <location>
        <begin position="652"/>
        <end position="869"/>
    </location>
</feature>
<dbReference type="FunFam" id="1.10.287.130:FF:000001">
    <property type="entry name" value="Two-component sensor histidine kinase"/>
    <property type="match status" value="1"/>
</dbReference>
<dbReference type="Pfam" id="PF13426">
    <property type="entry name" value="PAS_9"/>
    <property type="match status" value="1"/>
</dbReference>
<dbReference type="SMART" id="SM00387">
    <property type="entry name" value="HATPase_c"/>
    <property type="match status" value="1"/>
</dbReference>
<evidence type="ECO:0000256" key="5">
    <source>
        <dbReference type="ARBA" id="ARBA00022679"/>
    </source>
</evidence>
<dbReference type="Pfam" id="PF00512">
    <property type="entry name" value="HisKA"/>
    <property type="match status" value="1"/>
</dbReference>
<dbReference type="InterPro" id="IPR005467">
    <property type="entry name" value="His_kinase_dom"/>
</dbReference>
<dbReference type="Gene3D" id="3.30.450.20">
    <property type="entry name" value="PAS domain"/>
    <property type="match status" value="3"/>
</dbReference>
<dbReference type="GO" id="GO:0005886">
    <property type="term" value="C:plasma membrane"/>
    <property type="evidence" value="ECO:0007669"/>
    <property type="project" value="UniProtKB-SubCell"/>
</dbReference>
<dbReference type="NCBIfam" id="TIGR00229">
    <property type="entry name" value="sensory_box"/>
    <property type="match status" value="3"/>
</dbReference>
<dbReference type="Gene3D" id="3.30.565.10">
    <property type="entry name" value="Histidine kinase-like ATPase, C-terminal domain"/>
    <property type="match status" value="1"/>
</dbReference>
<dbReference type="PROSITE" id="PS50113">
    <property type="entry name" value="PAC"/>
    <property type="match status" value="1"/>
</dbReference>
<comment type="subcellular location">
    <subcellularLocation>
        <location evidence="2">Cell inner membrane</location>
        <topology evidence="2">Multi-pass membrane protein</topology>
    </subcellularLocation>
</comment>
<dbReference type="InterPro" id="IPR004358">
    <property type="entry name" value="Sig_transdc_His_kin-like_C"/>
</dbReference>
<dbReference type="SMART" id="SM00091">
    <property type="entry name" value="PAS"/>
    <property type="match status" value="3"/>
</dbReference>
<dbReference type="InterPro" id="IPR001610">
    <property type="entry name" value="PAC"/>
</dbReference>
<feature type="transmembrane region" description="Helical" evidence="9">
    <location>
        <begin position="40"/>
        <end position="60"/>
    </location>
</feature>
<dbReference type="InterPro" id="IPR003661">
    <property type="entry name" value="HisK_dim/P_dom"/>
</dbReference>
<dbReference type="GO" id="GO:0009927">
    <property type="term" value="F:histidine phosphotransfer kinase activity"/>
    <property type="evidence" value="ECO:0007669"/>
    <property type="project" value="TreeGrafter"/>
</dbReference>
<keyword evidence="9" id="KW-0812">Transmembrane</keyword>
<dbReference type="KEGG" id="rhg:EXZ61_10060"/>
<dbReference type="FunFam" id="3.30.565.10:FF:000006">
    <property type="entry name" value="Sensor histidine kinase WalK"/>
    <property type="match status" value="1"/>
</dbReference>
<protein>
    <recommendedName>
        <fullName evidence="3">histidine kinase</fullName>
        <ecNumber evidence="3">2.7.13.3</ecNumber>
    </recommendedName>
</protein>
<evidence type="ECO:0000256" key="2">
    <source>
        <dbReference type="ARBA" id="ARBA00004429"/>
    </source>
</evidence>
<dbReference type="SUPFAM" id="SSF55785">
    <property type="entry name" value="PYP-like sensor domain (PAS domain)"/>
    <property type="match status" value="3"/>
</dbReference>
<reference evidence="14" key="1">
    <citation type="submission" date="2019-02" db="EMBL/GenBank/DDBJ databases">
        <title>Complete genome sequence of Rhodoferax sp. Gr-4.</title>
        <authorList>
            <person name="Jin L."/>
        </authorList>
    </citation>
    <scope>NUCLEOTIDE SEQUENCE [LARGE SCALE GENOMIC DNA]</scope>
    <source>
        <strain evidence="14">Gr-4</strain>
    </source>
</reference>
<keyword evidence="6" id="KW-0418">Kinase</keyword>
<dbReference type="Pfam" id="PF02518">
    <property type="entry name" value="HATPase_c"/>
    <property type="match status" value="1"/>
</dbReference>
<dbReference type="PANTHER" id="PTHR43047">
    <property type="entry name" value="TWO-COMPONENT HISTIDINE PROTEIN KINASE"/>
    <property type="match status" value="1"/>
</dbReference>
<dbReference type="Pfam" id="PF00989">
    <property type="entry name" value="PAS"/>
    <property type="match status" value="1"/>
</dbReference>
<keyword evidence="8 9" id="KW-0472">Membrane</keyword>
<dbReference type="CDD" id="cd00075">
    <property type="entry name" value="HATPase"/>
    <property type="match status" value="1"/>
</dbReference>
<dbReference type="Gene3D" id="1.10.287.130">
    <property type="match status" value="1"/>
</dbReference>
<dbReference type="PROSITE" id="PS50112">
    <property type="entry name" value="PAS"/>
    <property type="match status" value="2"/>
</dbReference>
<keyword evidence="9" id="KW-1133">Transmembrane helix</keyword>
<organism evidence="13 14">
    <name type="scientific">Rhodoferax aquaticus</name>
    <dbReference type="NCBI Taxonomy" id="2527691"/>
    <lineage>
        <taxon>Bacteria</taxon>
        <taxon>Pseudomonadati</taxon>
        <taxon>Pseudomonadota</taxon>
        <taxon>Betaproteobacteria</taxon>
        <taxon>Burkholderiales</taxon>
        <taxon>Comamonadaceae</taxon>
        <taxon>Rhodoferax</taxon>
    </lineage>
</organism>
<comment type="catalytic activity">
    <reaction evidence="1">
        <text>ATP + protein L-histidine = ADP + protein N-phospho-L-histidine.</text>
        <dbReference type="EC" id="2.7.13.3"/>
    </reaction>
</comment>
<dbReference type="SMART" id="SM00388">
    <property type="entry name" value="HisKA"/>
    <property type="match status" value="1"/>
</dbReference>
<gene>
    <name evidence="13" type="ORF">EXZ61_10060</name>
</gene>
<evidence type="ECO:0000259" key="10">
    <source>
        <dbReference type="PROSITE" id="PS50109"/>
    </source>
</evidence>
<evidence type="ECO:0000256" key="9">
    <source>
        <dbReference type="SAM" id="Phobius"/>
    </source>
</evidence>
<dbReference type="Pfam" id="PF13188">
    <property type="entry name" value="PAS_8"/>
    <property type="match status" value="1"/>
</dbReference>
<dbReference type="Proteomes" id="UP000317365">
    <property type="component" value="Chromosome"/>
</dbReference>
<feature type="domain" description="PAS" evidence="11">
    <location>
        <begin position="270"/>
        <end position="313"/>
    </location>
</feature>
<dbReference type="AlphaFoldDB" id="A0A515EPA4"/>
<evidence type="ECO:0000256" key="6">
    <source>
        <dbReference type="ARBA" id="ARBA00022777"/>
    </source>
</evidence>
<dbReference type="InterPro" id="IPR000700">
    <property type="entry name" value="PAS-assoc_C"/>
</dbReference>
<evidence type="ECO:0000313" key="14">
    <source>
        <dbReference type="Proteomes" id="UP000317365"/>
    </source>
</evidence>
<feature type="domain" description="PAC" evidence="12">
    <location>
        <begin position="468"/>
        <end position="522"/>
    </location>
</feature>
<dbReference type="SUPFAM" id="SSF55874">
    <property type="entry name" value="ATPase domain of HSP90 chaperone/DNA topoisomerase II/histidine kinase"/>
    <property type="match status" value="1"/>
</dbReference>
<keyword evidence="4" id="KW-0597">Phosphoprotein</keyword>
<feature type="transmembrane region" description="Helical" evidence="9">
    <location>
        <begin position="200"/>
        <end position="223"/>
    </location>
</feature>
<dbReference type="EC" id="2.7.13.3" evidence="3"/>
<dbReference type="InterPro" id="IPR035965">
    <property type="entry name" value="PAS-like_dom_sf"/>
</dbReference>
<evidence type="ECO:0000259" key="12">
    <source>
        <dbReference type="PROSITE" id="PS50113"/>
    </source>
</evidence>
<dbReference type="SUPFAM" id="SSF47384">
    <property type="entry name" value="Homodimeric domain of signal transducing histidine kinase"/>
    <property type="match status" value="1"/>
</dbReference>
<sequence length="888" mass="97623">MPPWSNSRLRNSSSWSKATMNPLHHVRRLVTPPYSLNRTILFAASAVVVVLFAIYSAVAYQRMARDTVKSAQKWSDSVALLASTANTSAFILNDIAAIESNLQQLAVLPGIESIAIFRPDGRVLTEAHATPHGVASSVGGIERITVPAPSANAMPSQIQGQVYESWAAMDTGAGSPSAWIRVHYSLKQRAEELTSLWHQALWAVAAMVGLLLLGLQFVVGWAVKPVRNLSDFAKTMPTALGQEFDLRKGCIEVNQLGEALNSASRGIAEQLGRIQAIVNTATEAIIGLDAQGNISTLNPAASSFFGRPEDVLLAHPISQCVPGLTEQELFEMFENQSSYFSGMSRILRKDFFGTRADGTLFPVEISLGQVQNNKELRYVCIVRDVTDERAALEFTELYERALACSHNAVFITKAQLANHPIVYVNDAFQKITGLRLHEILGGSMDTLLGLSPIDPAYHELNRAVNEQRNTNVSISTMMPDGTQRIVELSLSPVRSDEGLLTHFVGIVSDVSARVRAEEAMAERRAQLDAIFSLSPDGFVLFDRNDHLVFANPAFERMTGLGLSDRAQAITLDSFESIMTEVCDASHPFPSLRDQTQTEEPWHARLQFARPQVRVVQAQSRRNIAGRSETILYFRDVTHEDAVDRMKSEFLAAAAHELRTPMVSIFGFTELLLKRKFTEERKTDMLETIHRQSGLLVKMINELLDLARIESRGGLDLKIDAYALTELVQTSIKGLMRADTDRQVDVAAVPDVQVLIDPEKMQLAMNNLLSNAFKYSPQGGSVTLQARIEKKGAEPYAVIEIRDQGIGMTPEQLGRAFERFYRADASGNIPGTGLGLSLVKEVAELHKGRIELRSEHGQGTTACLWIPVAKPNASRPAQKAQVADSVSAS</sequence>
<dbReference type="PANTHER" id="PTHR43047:SF72">
    <property type="entry name" value="OSMOSENSING HISTIDINE PROTEIN KINASE SLN1"/>
    <property type="match status" value="1"/>
</dbReference>
<dbReference type="PRINTS" id="PR00344">
    <property type="entry name" value="BCTRLSENSOR"/>
</dbReference>
<dbReference type="InterPro" id="IPR000014">
    <property type="entry name" value="PAS"/>
</dbReference>
<dbReference type="InterPro" id="IPR003594">
    <property type="entry name" value="HATPase_dom"/>
</dbReference>
<evidence type="ECO:0000256" key="1">
    <source>
        <dbReference type="ARBA" id="ARBA00000085"/>
    </source>
</evidence>
<evidence type="ECO:0000259" key="11">
    <source>
        <dbReference type="PROSITE" id="PS50112"/>
    </source>
</evidence>
<keyword evidence="14" id="KW-1185">Reference proteome</keyword>